<name>A0ABV9RZ61_9PSEU</name>
<dbReference type="InterPro" id="IPR011009">
    <property type="entry name" value="Kinase-like_dom_sf"/>
</dbReference>
<dbReference type="SUPFAM" id="SSF56112">
    <property type="entry name" value="Protein kinase-like (PK-like)"/>
    <property type="match status" value="1"/>
</dbReference>
<dbReference type="RefSeq" id="WP_378056562.1">
    <property type="nucleotide sequence ID" value="NZ_JBHSIS010000006.1"/>
</dbReference>
<accession>A0ABV9RZ61</accession>
<evidence type="ECO:0008006" key="3">
    <source>
        <dbReference type="Google" id="ProtNLM"/>
    </source>
</evidence>
<evidence type="ECO:0000313" key="1">
    <source>
        <dbReference type="EMBL" id="MFC4854632.1"/>
    </source>
</evidence>
<sequence length="266" mass="29136">MGPLGDVRLTDLSAAAKVAEGGQGTVFRLARPEGTLLKLYHGEVAVLAAELGRLIELPARDAVATRTAWPSGRVFDRGRCVGLLMPEAPARFTAPIAGRRRLLELQYLLYPRRAMWAELPLPTEEERRRLAAGYLELFRVLHRNDVVVGDVSMRNLLWTLAGGPGVFAIDCDGFRLADRPAAVRPADTADWADPACPREVTLDTDRYKLALLTLRLLLGNHRVTPEEVRAKPLLRGRLGPALSLLCARAAEPGRRPAAECWLGALS</sequence>
<gene>
    <name evidence="1" type="ORF">ACFPCV_14075</name>
</gene>
<proteinExistence type="predicted"/>
<reference evidence="2" key="1">
    <citation type="journal article" date="2019" name="Int. J. Syst. Evol. Microbiol.">
        <title>The Global Catalogue of Microorganisms (GCM) 10K type strain sequencing project: providing services to taxonomists for standard genome sequencing and annotation.</title>
        <authorList>
            <consortium name="The Broad Institute Genomics Platform"/>
            <consortium name="The Broad Institute Genome Sequencing Center for Infectious Disease"/>
            <person name="Wu L."/>
            <person name="Ma J."/>
        </authorList>
    </citation>
    <scope>NUCLEOTIDE SEQUENCE [LARGE SCALE GENOMIC DNA]</scope>
    <source>
        <strain evidence="2">ZS-22-S1</strain>
    </source>
</reference>
<protein>
    <recommendedName>
        <fullName evidence="3">Protein kinase domain-containing protein</fullName>
    </recommendedName>
</protein>
<organism evidence="1 2">
    <name type="scientific">Actinophytocola glycyrrhizae</name>
    <dbReference type="NCBI Taxonomy" id="2044873"/>
    <lineage>
        <taxon>Bacteria</taxon>
        <taxon>Bacillati</taxon>
        <taxon>Actinomycetota</taxon>
        <taxon>Actinomycetes</taxon>
        <taxon>Pseudonocardiales</taxon>
        <taxon>Pseudonocardiaceae</taxon>
    </lineage>
</organism>
<comment type="caution">
    <text evidence="1">The sequence shown here is derived from an EMBL/GenBank/DDBJ whole genome shotgun (WGS) entry which is preliminary data.</text>
</comment>
<dbReference type="Proteomes" id="UP001595859">
    <property type="component" value="Unassembled WGS sequence"/>
</dbReference>
<keyword evidence="2" id="KW-1185">Reference proteome</keyword>
<evidence type="ECO:0000313" key="2">
    <source>
        <dbReference type="Proteomes" id="UP001595859"/>
    </source>
</evidence>
<dbReference type="EMBL" id="JBHSIS010000006">
    <property type="protein sequence ID" value="MFC4854632.1"/>
    <property type="molecule type" value="Genomic_DNA"/>
</dbReference>